<feature type="transmembrane region" description="Helical" evidence="1">
    <location>
        <begin position="65"/>
        <end position="83"/>
    </location>
</feature>
<dbReference type="OrthoDB" id="7995400at2"/>
<dbReference type="AlphaFoldDB" id="A0A1X6WLS6"/>
<evidence type="ECO:0000313" key="2">
    <source>
        <dbReference type="EMBL" id="SLM85220.1"/>
    </source>
</evidence>
<feature type="transmembrane region" description="Helical" evidence="1">
    <location>
        <begin position="164"/>
        <end position="185"/>
    </location>
</feature>
<dbReference type="EMBL" id="FWFD01000007">
    <property type="protein sequence ID" value="SLM85220.1"/>
    <property type="molecule type" value="Genomic_DNA"/>
</dbReference>
<keyword evidence="1" id="KW-1133">Transmembrane helix</keyword>
<evidence type="ECO:0000256" key="1">
    <source>
        <dbReference type="SAM" id="Phobius"/>
    </source>
</evidence>
<feature type="transmembrane region" description="Helical" evidence="1">
    <location>
        <begin position="103"/>
        <end position="126"/>
    </location>
</feature>
<protein>
    <submittedName>
        <fullName evidence="2">Cadmium resistance transporter</fullName>
    </submittedName>
</protein>
<sequence length="187" mass="21149">MKILTNVLVFIATNIDDLLILTLFFGFNVTSKKRRDIIIGQFLGMGFLIGLSLVVLFGVQKIDLISLRWLGIVPIFMGGKYFIGKKGVEKESERRESKEHHLIIQLFLLTVMNGMDNVGAYVPLFGSLTKRGLVSCVVIFLLMTGIWCILAINITKLKYVKEKLFIAQTWLLPIVLIYMGIVIILQL</sequence>
<reference evidence="3" key="1">
    <citation type="submission" date="2017-02" db="EMBL/GenBank/DDBJ databases">
        <authorList>
            <person name="Dridi B."/>
        </authorList>
    </citation>
    <scope>NUCLEOTIDE SEQUENCE [LARGE SCALE GENOMIC DNA]</scope>
    <source>
        <strain evidence="3">bH819</strain>
    </source>
</reference>
<evidence type="ECO:0000313" key="3">
    <source>
        <dbReference type="Proteomes" id="UP000195918"/>
    </source>
</evidence>
<keyword evidence="1" id="KW-0812">Transmembrane</keyword>
<dbReference type="RefSeq" id="WP_086950851.1">
    <property type="nucleotide sequence ID" value="NZ_FWFD01000007.1"/>
</dbReference>
<organism evidence="2 3">
    <name type="scientific">Vagococcus fluvialis bH819</name>
    <dbReference type="NCBI Taxonomy" id="1255619"/>
    <lineage>
        <taxon>Bacteria</taxon>
        <taxon>Bacillati</taxon>
        <taxon>Bacillota</taxon>
        <taxon>Bacilli</taxon>
        <taxon>Lactobacillales</taxon>
        <taxon>Enterococcaceae</taxon>
        <taxon>Vagococcus</taxon>
    </lineage>
</organism>
<proteinExistence type="predicted"/>
<keyword evidence="3" id="KW-1185">Reference proteome</keyword>
<dbReference type="Proteomes" id="UP000195918">
    <property type="component" value="Unassembled WGS sequence"/>
</dbReference>
<feature type="transmembrane region" description="Helical" evidence="1">
    <location>
        <begin position="6"/>
        <end position="25"/>
    </location>
</feature>
<feature type="transmembrane region" description="Helical" evidence="1">
    <location>
        <begin position="132"/>
        <end position="152"/>
    </location>
</feature>
<keyword evidence="1" id="KW-0472">Membrane</keyword>
<dbReference type="InterPro" id="IPR004676">
    <property type="entry name" value="Cd-R_transporter"/>
</dbReference>
<feature type="transmembrane region" description="Helical" evidence="1">
    <location>
        <begin position="37"/>
        <end position="59"/>
    </location>
</feature>
<gene>
    <name evidence="2" type="ORF">FM121_03915</name>
</gene>
<accession>A0A1X6WLS6</accession>
<name>A0A1X6WLS6_9ENTE</name>
<dbReference type="Pfam" id="PF03596">
    <property type="entry name" value="Cad"/>
    <property type="match status" value="1"/>
</dbReference>